<dbReference type="Gene3D" id="3.30.1910.10">
    <property type="entry name" value="so0334 like domain"/>
    <property type="match status" value="1"/>
</dbReference>
<dbReference type="GeneID" id="303189155"/>
<dbReference type="InterPro" id="IPR009491">
    <property type="entry name" value="DUF1107"/>
</dbReference>
<gene>
    <name evidence="1" type="ORF">CIK83_09485</name>
</gene>
<evidence type="ECO:0000313" key="2">
    <source>
        <dbReference type="Proteomes" id="UP000252479"/>
    </source>
</evidence>
<reference evidence="1 2" key="1">
    <citation type="journal article" date="2017" name="Elife">
        <title>Extensive horizontal gene transfer in cheese-associated bacteria.</title>
        <authorList>
            <person name="Bonham K.S."/>
            <person name="Wolfe B.E."/>
            <person name="Dutton R.J."/>
        </authorList>
    </citation>
    <scope>NUCLEOTIDE SEQUENCE [LARGE SCALE GENOMIC DNA]</scope>
    <source>
        <strain evidence="1 2">JB196</strain>
    </source>
</reference>
<evidence type="ECO:0000313" key="1">
    <source>
        <dbReference type="EMBL" id="RCS73808.1"/>
    </source>
</evidence>
<dbReference type="RefSeq" id="WP_086961629.1">
    <property type="nucleotide sequence ID" value="NZ_AP018680.1"/>
</dbReference>
<dbReference type="EMBL" id="QPGL01000001">
    <property type="protein sequence ID" value="RCS73808.1"/>
    <property type="molecule type" value="Genomic_DNA"/>
</dbReference>
<accession>A0A368LPP6</accession>
<keyword evidence="2" id="KW-1185">Reference proteome</keyword>
<dbReference type="AlphaFoldDB" id="A0A368LPP6"/>
<sequence length="68" mass="7969">MRLFNKYVPSQIAKHVSRFFKGRIYINGVGKFEFDNAKLLIPSQPEDKHYQAVKEINQEVSRIRCITA</sequence>
<dbReference type="OrthoDB" id="5588896at2"/>
<protein>
    <submittedName>
        <fullName evidence="1">DUF1107 domain-containing protein</fullName>
    </submittedName>
</protein>
<organism evidence="1 2">
    <name type="scientific">Vibrio casei</name>
    <dbReference type="NCBI Taxonomy" id="673372"/>
    <lineage>
        <taxon>Bacteria</taxon>
        <taxon>Pseudomonadati</taxon>
        <taxon>Pseudomonadota</taxon>
        <taxon>Gammaproteobacteria</taxon>
        <taxon>Vibrionales</taxon>
        <taxon>Vibrionaceae</taxon>
        <taxon>Vibrio</taxon>
    </lineage>
</organism>
<comment type="caution">
    <text evidence="1">The sequence shown here is derived from an EMBL/GenBank/DDBJ whole genome shotgun (WGS) entry which is preliminary data.</text>
</comment>
<proteinExistence type="predicted"/>
<dbReference type="Proteomes" id="UP000252479">
    <property type="component" value="Unassembled WGS sequence"/>
</dbReference>
<name>A0A368LPP6_9VIBR</name>
<dbReference type="Pfam" id="PF06526">
    <property type="entry name" value="DUF1107"/>
    <property type="match status" value="1"/>
</dbReference>